<feature type="region of interest" description="Disordered" evidence="1">
    <location>
        <begin position="173"/>
        <end position="207"/>
    </location>
</feature>
<comment type="caution">
    <text evidence="2">The sequence shown here is derived from an EMBL/GenBank/DDBJ whole genome shotgun (WGS) entry which is preliminary data.</text>
</comment>
<dbReference type="EMBL" id="JAFKMR010000021">
    <property type="protein sequence ID" value="MBN8744800.1"/>
    <property type="molecule type" value="Genomic_DNA"/>
</dbReference>
<evidence type="ECO:0000313" key="3">
    <source>
        <dbReference type="Proteomes" id="UP000664800"/>
    </source>
</evidence>
<accession>A0A8I1SUN5</accession>
<reference evidence="2" key="1">
    <citation type="submission" date="2021-02" db="EMBL/GenBank/DDBJ databases">
        <title>Thiocyanate and organic carbon inputs drive convergent selection for specific autotrophic Afipia and Thiobacillus strains within complex microbiomes.</title>
        <authorList>
            <person name="Huddy R.J."/>
            <person name="Sachdeva R."/>
            <person name="Kadzinga F."/>
            <person name="Kantor R.S."/>
            <person name="Harrison S.T.L."/>
            <person name="Banfield J.F."/>
        </authorList>
    </citation>
    <scope>NUCLEOTIDE SEQUENCE</scope>
    <source>
        <strain evidence="2">SCN18_13_7_16_R3_B_64_19</strain>
    </source>
</reference>
<protein>
    <submittedName>
        <fullName evidence="2">Uncharacterized protein</fullName>
    </submittedName>
</protein>
<name>A0A8I1SUN5_THIA3</name>
<gene>
    <name evidence="2" type="ORF">J0I24_10905</name>
</gene>
<dbReference type="RefSeq" id="WP_276730836.1">
    <property type="nucleotide sequence ID" value="NZ_JAFKMR010000021.1"/>
</dbReference>
<dbReference type="InterPro" id="IPR059222">
    <property type="entry name" value="NGO0469-like"/>
</dbReference>
<organism evidence="2 3">
    <name type="scientific">Thiomonas arsenitoxydans (strain DSM 22701 / CIP 110005 / 3As)</name>
    <dbReference type="NCBI Taxonomy" id="426114"/>
    <lineage>
        <taxon>Bacteria</taxon>
        <taxon>Pseudomonadati</taxon>
        <taxon>Pseudomonadota</taxon>
        <taxon>Betaproteobacteria</taxon>
        <taxon>Burkholderiales</taxon>
        <taxon>Thiomonas</taxon>
    </lineage>
</organism>
<dbReference type="NCBIfam" id="NF046043">
    <property type="entry name" value="rep_init_NGO0469"/>
    <property type="match status" value="1"/>
</dbReference>
<dbReference type="AlphaFoldDB" id="A0A8I1SUN5"/>
<evidence type="ECO:0000256" key="1">
    <source>
        <dbReference type="SAM" id="MobiDB-lite"/>
    </source>
</evidence>
<evidence type="ECO:0000313" key="2">
    <source>
        <dbReference type="EMBL" id="MBN8744800.1"/>
    </source>
</evidence>
<proteinExistence type="predicted"/>
<dbReference type="Proteomes" id="UP000664800">
    <property type="component" value="Unassembled WGS sequence"/>
</dbReference>
<sequence length="207" mass="22713">MNSPPAGPQAARCTRLIDLGAQLSDYQGEAKSARKVLLTWRLSELRSDGEPFQVSRRFTASLHEKSALRAFLKAWRGRDFTPDELAAFDLKKLLGAPALLNLTPTQRNGRDYVDIVSVSPIPRGMPLPQPLGDNEGLLFDLSDSSTHHHLQDLSERLQEQIKDSPEWRALNTSAISASRPAAPAARTAPPPARLAPAAEFEADDIPF</sequence>
<feature type="compositionally biased region" description="Low complexity" evidence="1">
    <location>
        <begin position="173"/>
        <end position="187"/>
    </location>
</feature>